<proteinExistence type="predicted"/>
<dbReference type="PATRIC" id="fig|68170.10.peg.8957"/>
<sequence>MRGIDTMSSSGLEPDLESALIDLEGVPFTRLRDLDSDLLRRSLRHVVERTGLVSQGYRSTSSSGGERID</sequence>
<evidence type="ECO:0000313" key="2">
    <source>
        <dbReference type="Proteomes" id="UP000033393"/>
    </source>
</evidence>
<dbReference type="EMBL" id="JYJG01000045">
    <property type="protein sequence ID" value="KJK51016.1"/>
    <property type="molecule type" value="Genomic_DNA"/>
</dbReference>
<evidence type="ECO:0008006" key="3">
    <source>
        <dbReference type="Google" id="ProtNLM"/>
    </source>
</evidence>
<keyword evidence="2" id="KW-1185">Reference proteome</keyword>
<gene>
    <name evidence="1" type="ORF">UK23_08525</name>
</gene>
<name>A0A0F0H841_LENAE</name>
<accession>A0A0F0H841</accession>
<evidence type="ECO:0000313" key="1">
    <source>
        <dbReference type="EMBL" id="KJK51016.1"/>
    </source>
</evidence>
<comment type="caution">
    <text evidence="1">The sequence shown here is derived from an EMBL/GenBank/DDBJ whole genome shotgun (WGS) entry which is preliminary data.</text>
</comment>
<dbReference type="Proteomes" id="UP000033393">
    <property type="component" value="Unassembled WGS sequence"/>
</dbReference>
<reference evidence="1 2" key="1">
    <citation type="submission" date="2015-02" db="EMBL/GenBank/DDBJ databases">
        <authorList>
            <person name="Ju K.-S."/>
            <person name="Doroghazi J.R."/>
            <person name="Metcalf W."/>
        </authorList>
    </citation>
    <scope>NUCLEOTIDE SEQUENCE [LARGE SCALE GENOMIC DNA]</scope>
    <source>
        <strain evidence="1 2">NRRL B-16140</strain>
    </source>
</reference>
<protein>
    <recommendedName>
        <fullName evidence="3">FXSXX-COOH protein</fullName>
    </recommendedName>
</protein>
<organism evidence="1 2">
    <name type="scientific">Lentzea aerocolonigenes</name>
    <name type="common">Lechevalieria aerocolonigenes</name>
    <name type="synonym">Saccharothrix aerocolonigenes</name>
    <dbReference type="NCBI Taxonomy" id="68170"/>
    <lineage>
        <taxon>Bacteria</taxon>
        <taxon>Bacillati</taxon>
        <taxon>Actinomycetota</taxon>
        <taxon>Actinomycetes</taxon>
        <taxon>Pseudonocardiales</taxon>
        <taxon>Pseudonocardiaceae</taxon>
        <taxon>Lentzea</taxon>
    </lineage>
</organism>
<dbReference type="AlphaFoldDB" id="A0A0F0H841"/>